<evidence type="ECO:0000256" key="3">
    <source>
        <dbReference type="ARBA" id="ARBA00022723"/>
    </source>
</evidence>
<dbReference type="InterPro" id="IPR024607">
    <property type="entry name" value="Sulfatase_CS"/>
</dbReference>
<dbReference type="OrthoDB" id="96314at2759"/>
<dbReference type="GO" id="GO:0005737">
    <property type="term" value="C:cytoplasm"/>
    <property type="evidence" value="ECO:0007669"/>
    <property type="project" value="TreeGrafter"/>
</dbReference>
<dbReference type="InterPro" id="IPR017850">
    <property type="entry name" value="Alkaline_phosphatase_core_sf"/>
</dbReference>
<protein>
    <submittedName>
        <fullName evidence="7">Iduronate 2-sulfatase</fullName>
    </submittedName>
</protein>
<evidence type="ECO:0000259" key="6">
    <source>
        <dbReference type="Pfam" id="PF00884"/>
    </source>
</evidence>
<feature type="domain" description="Sulfatase N-terminal" evidence="6">
    <location>
        <begin position="25"/>
        <end position="128"/>
    </location>
</feature>
<dbReference type="AlphaFoldDB" id="A0A6P4EBT5"/>
<comment type="cofactor">
    <cofactor evidence="1">
        <name>Ca(2+)</name>
        <dbReference type="ChEBI" id="CHEBI:29108"/>
    </cofactor>
</comment>
<feature type="signal peptide" evidence="5">
    <location>
        <begin position="1"/>
        <end position="18"/>
    </location>
</feature>
<keyword evidence="3" id="KW-0479">Metal-binding</keyword>
<dbReference type="PROSITE" id="PS00523">
    <property type="entry name" value="SULFATASE_1"/>
    <property type="match status" value="1"/>
</dbReference>
<organism evidence="7">
    <name type="scientific">Drosophila rhopaloa</name>
    <name type="common">Fruit fly</name>
    <dbReference type="NCBI Taxonomy" id="1041015"/>
    <lineage>
        <taxon>Eukaryota</taxon>
        <taxon>Metazoa</taxon>
        <taxon>Ecdysozoa</taxon>
        <taxon>Arthropoda</taxon>
        <taxon>Hexapoda</taxon>
        <taxon>Insecta</taxon>
        <taxon>Pterygota</taxon>
        <taxon>Neoptera</taxon>
        <taxon>Endopterygota</taxon>
        <taxon>Diptera</taxon>
        <taxon>Brachycera</taxon>
        <taxon>Muscomorpha</taxon>
        <taxon>Ephydroidea</taxon>
        <taxon>Drosophilidae</taxon>
        <taxon>Drosophila</taxon>
        <taxon>Sophophora</taxon>
    </lineage>
</organism>
<dbReference type="Pfam" id="PF00884">
    <property type="entry name" value="Sulfatase"/>
    <property type="match status" value="1"/>
</dbReference>
<evidence type="ECO:0000313" key="7">
    <source>
        <dbReference type="RefSeq" id="XP_016975525.1"/>
    </source>
</evidence>
<keyword evidence="4" id="KW-0378">Hydrolase</keyword>
<reference evidence="7" key="1">
    <citation type="submission" date="2025-08" db="UniProtKB">
        <authorList>
            <consortium name="RefSeq"/>
        </authorList>
    </citation>
    <scope>IDENTIFICATION</scope>
</reference>
<dbReference type="GO" id="GO:0004423">
    <property type="term" value="F:iduronate-2-sulfatase activity"/>
    <property type="evidence" value="ECO:0007669"/>
    <property type="project" value="TreeGrafter"/>
</dbReference>
<sequence length="317" mass="36531">MTSARLLFSVLIPVLLEAVAPPRRPNVVMVIFDDLRPVLGAYGDPLASTPYLDDFARGSHVFTRTYSQQSLCAPSRNSLLTGRRPDTLHLYDFYSYWRTFTGNFTTLPQYFKEHGYYTYSCGKGDHGWSLGEHAEWAKYSNFEVALRVPLIIRSPQFPLTQTKYHHGITELLDVFPTLVDLVGLPKLPTCQDSQELTCGEGKSLYYQLLGLGRADEHVALSQYPRPGMLPTKHPNSDKPKLRNIKIMGYSLRTDIYRYTLWVRFHAQNFSKDWNDVYGEELYDHRLDSGEELNLVPLPEFDDVRQRLRRRLMEVVGS</sequence>
<comment type="similarity">
    <text evidence="2">Belongs to the sulfatase family.</text>
</comment>
<dbReference type="InterPro" id="IPR000917">
    <property type="entry name" value="Sulfatase_N"/>
</dbReference>
<proteinExistence type="inferred from homology"/>
<evidence type="ECO:0000256" key="1">
    <source>
        <dbReference type="ARBA" id="ARBA00001913"/>
    </source>
</evidence>
<evidence type="ECO:0000256" key="2">
    <source>
        <dbReference type="ARBA" id="ARBA00008779"/>
    </source>
</evidence>
<evidence type="ECO:0000256" key="5">
    <source>
        <dbReference type="SAM" id="SignalP"/>
    </source>
</evidence>
<evidence type="ECO:0000256" key="4">
    <source>
        <dbReference type="ARBA" id="ARBA00022801"/>
    </source>
</evidence>
<name>A0A6P4EBT5_DRORH</name>
<dbReference type="PANTHER" id="PTHR45953">
    <property type="entry name" value="IDURONATE 2-SULFATASE"/>
    <property type="match status" value="1"/>
</dbReference>
<dbReference type="Gene3D" id="3.40.720.10">
    <property type="entry name" value="Alkaline Phosphatase, subunit A"/>
    <property type="match status" value="2"/>
</dbReference>
<dbReference type="SUPFAM" id="SSF53649">
    <property type="entry name" value="Alkaline phosphatase-like"/>
    <property type="match status" value="1"/>
</dbReference>
<dbReference type="GO" id="GO:0046872">
    <property type="term" value="F:metal ion binding"/>
    <property type="evidence" value="ECO:0007669"/>
    <property type="project" value="UniProtKB-KW"/>
</dbReference>
<keyword evidence="5" id="KW-0732">Signal</keyword>
<dbReference type="RefSeq" id="XP_016975525.1">
    <property type="nucleotide sequence ID" value="XM_017120036.1"/>
</dbReference>
<dbReference type="PANTHER" id="PTHR45953:SF1">
    <property type="entry name" value="IDURONATE 2-SULFATASE"/>
    <property type="match status" value="1"/>
</dbReference>
<gene>
    <name evidence="7" type="primary">LOC108041962</name>
</gene>
<feature type="chain" id="PRO_5027610045" evidence="5">
    <location>
        <begin position="19"/>
        <end position="317"/>
    </location>
</feature>
<accession>A0A6P4EBT5</accession>